<keyword evidence="1" id="KW-0472">Membrane</keyword>
<feature type="transmembrane region" description="Helical" evidence="1">
    <location>
        <begin position="12"/>
        <end position="31"/>
    </location>
</feature>
<evidence type="ECO:0000256" key="1">
    <source>
        <dbReference type="SAM" id="Phobius"/>
    </source>
</evidence>
<gene>
    <name evidence="2" type="ORF">I6J42_33820</name>
</gene>
<sequence length="69" mass="6927">MTVAAGSTDTGWVMFTLTACLLVALVTYHVSRTAPAAMAPGPALLAAGAAGGLSVPIAFLILEKLQLLT</sequence>
<dbReference type="AlphaFoldDB" id="A0ABD7D8B5"/>
<keyword evidence="1" id="KW-0812">Transmembrane</keyword>
<feature type="transmembrane region" description="Helical" evidence="1">
    <location>
        <begin position="43"/>
        <end position="62"/>
    </location>
</feature>
<protein>
    <submittedName>
        <fullName evidence="2">Uncharacterized protein</fullName>
    </submittedName>
</protein>
<reference evidence="2 3" key="1">
    <citation type="submission" date="2021-02" db="EMBL/GenBank/DDBJ databases">
        <title>FDA dAtabase for Regulatory Grade micrObial Sequences (FDA-ARGOS): Supporting development and validation of Infectious Disease Dx tests.</title>
        <authorList>
            <person name="Sproer C."/>
            <person name="Gronow S."/>
            <person name="Severitt S."/>
            <person name="Schroder I."/>
            <person name="Tallon L."/>
            <person name="Sadzewicz L."/>
            <person name="Zhao X."/>
            <person name="Boylan J."/>
            <person name="Ott S."/>
            <person name="Bowen H."/>
            <person name="Vavikolanu K."/>
            <person name="Mehta A."/>
            <person name="Aluvathingal J."/>
            <person name="Nadendla S."/>
            <person name="Lowell S."/>
            <person name="Myers T."/>
            <person name="Yan Y."/>
            <person name="Sichtig H."/>
        </authorList>
    </citation>
    <scope>NUCLEOTIDE SEQUENCE [LARGE SCALE GENOMIC DNA]</scope>
    <source>
        <strain evidence="2 3">FDAARGOS_1212</strain>
        <plasmid evidence="2 3">unnamed3</plasmid>
    </source>
</reference>
<dbReference type="EMBL" id="CP070247">
    <property type="protein sequence ID" value="QRV39074.1"/>
    <property type="molecule type" value="Genomic_DNA"/>
</dbReference>
<name>A0ABD7D8B5_9ACTN</name>
<evidence type="ECO:0000313" key="2">
    <source>
        <dbReference type="EMBL" id="QRV39074.1"/>
    </source>
</evidence>
<dbReference type="RefSeq" id="WP_205030112.1">
    <property type="nucleotide sequence ID" value="NZ_CP070247.1"/>
</dbReference>
<organism evidence="2 3">
    <name type="scientific">Streptomyces californicus</name>
    <dbReference type="NCBI Taxonomy" id="67351"/>
    <lineage>
        <taxon>Bacteria</taxon>
        <taxon>Bacillati</taxon>
        <taxon>Actinomycetota</taxon>
        <taxon>Actinomycetes</taxon>
        <taxon>Kitasatosporales</taxon>
        <taxon>Streptomycetaceae</taxon>
        <taxon>Streptomyces</taxon>
    </lineage>
</organism>
<proteinExistence type="predicted"/>
<keyword evidence="2" id="KW-0614">Plasmid</keyword>
<evidence type="ECO:0000313" key="3">
    <source>
        <dbReference type="Proteomes" id="UP000623926"/>
    </source>
</evidence>
<accession>A0ABD7D8B5</accession>
<dbReference type="Proteomes" id="UP000623926">
    <property type="component" value="Plasmid unnamed3"/>
</dbReference>
<geneLocation type="plasmid" evidence="2 3">
    <name>unnamed3</name>
</geneLocation>
<keyword evidence="1" id="KW-1133">Transmembrane helix</keyword>